<feature type="DNA-binding region" description="H-T-H motif" evidence="2">
    <location>
        <begin position="30"/>
        <end position="49"/>
    </location>
</feature>
<name>A0ABW0W8S9_9BACL</name>
<dbReference type="PROSITE" id="PS50977">
    <property type="entry name" value="HTH_TETR_2"/>
    <property type="match status" value="1"/>
</dbReference>
<evidence type="ECO:0000256" key="2">
    <source>
        <dbReference type="PROSITE-ProRule" id="PRU00335"/>
    </source>
</evidence>
<dbReference type="InterPro" id="IPR023772">
    <property type="entry name" value="DNA-bd_HTH_TetR-type_CS"/>
</dbReference>
<dbReference type="InterPro" id="IPR041490">
    <property type="entry name" value="KstR2_TetR_C"/>
</dbReference>
<dbReference type="PROSITE" id="PS01081">
    <property type="entry name" value="HTH_TETR_1"/>
    <property type="match status" value="1"/>
</dbReference>
<dbReference type="InterPro" id="IPR050624">
    <property type="entry name" value="HTH-type_Tx_Regulator"/>
</dbReference>
<dbReference type="Gene3D" id="1.10.10.60">
    <property type="entry name" value="Homeodomain-like"/>
    <property type="match status" value="1"/>
</dbReference>
<dbReference type="RefSeq" id="WP_379191563.1">
    <property type="nucleotide sequence ID" value="NZ_JBHSOW010000106.1"/>
</dbReference>
<dbReference type="InterPro" id="IPR001647">
    <property type="entry name" value="HTH_TetR"/>
</dbReference>
<evidence type="ECO:0000313" key="5">
    <source>
        <dbReference type="Proteomes" id="UP001596047"/>
    </source>
</evidence>
<dbReference type="PRINTS" id="PR00455">
    <property type="entry name" value="HTHTETR"/>
</dbReference>
<organism evidence="4 5">
    <name type="scientific">Paenibacillus solisilvae</name>
    <dbReference type="NCBI Taxonomy" id="2486751"/>
    <lineage>
        <taxon>Bacteria</taxon>
        <taxon>Bacillati</taxon>
        <taxon>Bacillota</taxon>
        <taxon>Bacilli</taxon>
        <taxon>Bacillales</taxon>
        <taxon>Paenibacillaceae</taxon>
        <taxon>Paenibacillus</taxon>
    </lineage>
</organism>
<comment type="caution">
    <text evidence="4">The sequence shown here is derived from an EMBL/GenBank/DDBJ whole genome shotgun (WGS) entry which is preliminary data.</text>
</comment>
<evidence type="ECO:0000259" key="3">
    <source>
        <dbReference type="PROSITE" id="PS50977"/>
    </source>
</evidence>
<dbReference type="Pfam" id="PF17932">
    <property type="entry name" value="TetR_C_24"/>
    <property type="match status" value="1"/>
</dbReference>
<accession>A0ABW0W8S9</accession>
<proteinExistence type="predicted"/>
<dbReference type="InterPro" id="IPR009057">
    <property type="entry name" value="Homeodomain-like_sf"/>
</dbReference>
<dbReference type="InterPro" id="IPR036271">
    <property type="entry name" value="Tet_transcr_reg_TetR-rel_C_sf"/>
</dbReference>
<gene>
    <name evidence="4" type="ORF">ACFPYJ_28135</name>
</gene>
<dbReference type="EMBL" id="JBHSOW010000106">
    <property type="protein sequence ID" value="MFC5652906.1"/>
    <property type="molecule type" value="Genomic_DNA"/>
</dbReference>
<evidence type="ECO:0000313" key="4">
    <source>
        <dbReference type="EMBL" id="MFC5652906.1"/>
    </source>
</evidence>
<dbReference type="SUPFAM" id="SSF46689">
    <property type="entry name" value="Homeodomain-like"/>
    <property type="match status" value="1"/>
</dbReference>
<protein>
    <submittedName>
        <fullName evidence="4">TetR/AcrR family transcriptional regulator</fullName>
    </submittedName>
</protein>
<reference evidence="5" key="1">
    <citation type="journal article" date="2019" name="Int. J. Syst. Evol. Microbiol.">
        <title>The Global Catalogue of Microorganisms (GCM) 10K type strain sequencing project: providing services to taxonomists for standard genome sequencing and annotation.</title>
        <authorList>
            <consortium name="The Broad Institute Genomics Platform"/>
            <consortium name="The Broad Institute Genome Sequencing Center for Infectious Disease"/>
            <person name="Wu L."/>
            <person name="Ma J."/>
        </authorList>
    </citation>
    <scope>NUCLEOTIDE SEQUENCE [LARGE SCALE GENOMIC DNA]</scope>
    <source>
        <strain evidence="5">CGMCC 1.3240</strain>
    </source>
</reference>
<keyword evidence="5" id="KW-1185">Reference proteome</keyword>
<dbReference type="Gene3D" id="1.10.357.10">
    <property type="entry name" value="Tetracycline Repressor, domain 2"/>
    <property type="match status" value="1"/>
</dbReference>
<feature type="domain" description="HTH tetR-type" evidence="3">
    <location>
        <begin position="7"/>
        <end position="67"/>
    </location>
</feature>
<keyword evidence="1 2" id="KW-0238">DNA-binding</keyword>
<evidence type="ECO:0000256" key="1">
    <source>
        <dbReference type="ARBA" id="ARBA00023125"/>
    </source>
</evidence>
<dbReference type="PANTHER" id="PTHR43479">
    <property type="entry name" value="ACREF/ENVCD OPERON REPRESSOR-RELATED"/>
    <property type="match status" value="1"/>
</dbReference>
<dbReference type="Pfam" id="PF00440">
    <property type="entry name" value="TetR_N"/>
    <property type="match status" value="1"/>
</dbReference>
<dbReference type="PANTHER" id="PTHR43479:SF11">
    <property type="entry name" value="ACREF_ENVCD OPERON REPRESSOR-RELATED"/>
    <property type="match status" value="1"/>
</dbReference>
<dbReference type="SUPFAM" id="SSF48498">
    <property type="entry name" value="Tetracyclin repressor-like, C-terminal domain"/>
    <property type="match status" value="1"/>
</dbReference>
<sequence length="196" mass="22464">MEQKRPVDRKLQIVEAAGQSFAMFGYKATTMELVSKIAAVGKGTIYTFFQTKEELFSEIISQFTFTLRQLAERTIDRKLPFFENLVDVLYELLLFREKHELFIKLTQEVRDIGTPMAKEGIEKMERTIIAFIQKEVTAGIEKGEIRSVDPSLTAFIMLKLFVALSAEWNRNHEPLSKDDIARYLTSFLKDGIGAKA</sequence>
<dbReference type="Proteomes" id="UP001596047">
    <property type="component" value="Unassembled WGS sequence"/>
</dbReference>